<accession>A0A4Y9L5L7</accession>
<dbReference type="CDD" id="cd04301">
    <property type="entry name" value="NAT_SF"/>
    <property type="match status" value="2"/>
</dbReference>
<sequence length="995" mass="112278">MNPPNPFLRLQATGPAANAVSLDEAEGPVTVRDLGKLLTEAGLTWDAFINAVWNLGVADAGNLLRYLDAAVFKGSATPEALRFHLRFLRSAPPADYPVWEDIVRSILDDRPLSDSSERFLQNEGIDRLWRQMLATVRQEKITDPDGRSDPRLLVQSLFRFLELGDALIVDDPNIPVVLDAVNRFGSMRQYFGQHDVPRAAIRQLSTAGFDANYLVFGSQDVLSRSNYDQPDRRAAWRSEFDELITTIVGTEQAPPEIELGIDRFKFLGELADDREMVKTENSLPAARRLAARLIPLLRARKLVLQRLRLLVPASVLDEYIHRIERYAAPSDAGQARILGKLIARRSTKSVPELFFDDTRLGSWLFKPDGIVHGEICRILLDPAVPLLEIWQEPYSEFMAAIPLYPGFNASRQRCVLVETYHFDDRISDLLGRQETLSFMLDALLSDAFLGQAEKLVVFAAPWGRSAIFADYVAELAKQNEAIRYFESYEFEAVDPGASALQNSLTGQFHYTESLGYNRPLKGVIDFGFNLVGHQTIDKLVSGGRGVFEIDIQAFLGARHLLNSIPDKEKTAMEGSEAAFFDRQGDREAELTRRSGEKLKQAEFSLRSMLPDAHLEIHREIDSVTCAELLVLHRQAFPEYAFVDEQYYTERMRQRDATLIVARSGGAMVGMALTFCSGLLPNDAVYIDELAVRADQRQKGLGSALVELAVRTASGRGIREACLLTRFDPAGSPLMRFYEWLHFRAEADYPDRGRLFRRSMSLFGPENREAIDAILARLEARLNATVPQLRIECFTAITPGLIEMMQSLETVFPEDIRYSWDEFSDRMSFRDAYVLVVKSGDDPIGFTLCYHDPILPDHVMFGDVLAVKQEWQHKRIGVELVKTVLEIPALTNYTDFLLYCTERTKDGKSLVQYYRYFGGRVIDVADKVRMLIPLRENRAGSRRSHLPSLGRTNGCGPEACLLRLDVKRARPLRSRYPLSNLRASRSVTALGSCRRS</sequence>
<protein>
    <submittedName>
        <fullName evidence="4">GNAT family N-acetyltransferase</fullName>
    </submittedName>
</protein>
<dbReference type="PANTHER" id="PTHR43877">
    <property type="entry name" value="AMINOALKYLPHOSPHONATE N-ACETYLTRANSFERASE-RELATED-RELATED"/>
    <property type="match status" value="1"/>
</dbReference>
<name>A0A4Y9L5L7_9BRAD</name>
<dbReference type="GO" id="GO:0016747">
    <property type="term" value="F:acyltransferase activity, transferring groups other than amino-acyl groups"/>
    <property type="evidence" value="ECO:0007669"/>
    <property type="project" value="InterPro"/>
</dbReference>
<evidence type="ECO:0000313" key="4">
    <source>
        <dbReference type="EMBL" id="TFV37977.1"/>
    </source>
</evidence>
<evidence type="ECO:0000259" key="3">
    <source>
        <dbReference type="PROSITE" id="PS51186"/>
    </source>
</evidence>
<keyword evidence="1 4" id="KW-0808">Transferase</keyword>
<dbReference type="SUPFAM" id="SSF55729">
    <property type="entry name" value="Acyl-CoA N-acyltransferases (Nat)"/>
    <property type="match status" value="2"/>
</dbReference>
<evidence type="ECO:0000256" key="2">
    <source>
        <dbReference type="ARBA" id="ARBA00023315"/>
    </source>
</evidence>
<organism evidence="4 5">
    <name type="scientific">Bradyrhizobium niftali</name>
    <dbReference type="NCBI Taxonomy" id="2560055"/>
    <lineage>
        <taxon>Bacteria</taxon>
        <taxon>Pseudomonadati</taxon>
        <taxon>Pseudomonadota</taxon>
        <taxon>Alphaproteobacteria</taxon>
        <taxon>Hyphomicrobiales</taxon>
        <taxon>Nitrobacteraceae</taxon>
        <taxon>Bradyrhizobium</taxon>
    </lineage>
</organism>
<keyword evidence="5" id="KW-1185">Reference proteome</keyword>
<dbReference type="InterPro" id="IPR000182">
    <property type="entry name" value="GNAT_dom"/>
</dbReference>
<feature type="domain" description="N-acetyltransferase" evidence="3">
    <location>
        <begin position="788"/>
        <end position="934"/>
    </location>
</feature>
<dbReference type="Gene3D" id="3.40.630.30">
    <property type="match status" value="2"/>
</dbReference>
<comment type="caution">
    <text evidence="4">The sequence shown here is derived from an EMBL/GenBank/DDBJ whole genome shotgun (WGS) entry which is preliminary data.</text>
</comment>
<dbReference type="EMBL" id="SPQT01000044">
    <property type="protein sequence ID" value="TFV37977.1"/>
    <property type="molecule type" value="Genomic_DNA"/>
</dbReference>
<dbReference type="Pfam" id="PF00583">
    <property type="entry name" value="Acetyltransf_1"/>
    <property type="match status" value="2"/>
</dbReference>
<reference evidence="4 5" key="1">
    <citation type="submission" date="2019-03" db="EMBL/GenBank/DDBJ databases">
        <title>Bradyrhizobium diversity isolated from nodules of Chamaecrista fasciculata.</title>
        <authorList>
            <person name="Klepa M.S."/>
            <person name="Urquiaga M.O."/>
            <person name="Hungria M."/>
            <person name="Delamuta J.R."/>
        </authorList>
    </citation>
    <scope>NUCLEOTIDE SEQUENCE [LARGE SCALE GENOMIC DNA]</scope>
    <source>
        <strain evidence="4 5">CNPSo 3448</strain>
    </source>
</reference>
<keyword evidence="2" id="KW-0012">Acyltransferase</keyword>
<evidence type="ECO:0000256" key="1">
    <source>
        <dbReference type="ARBA" id="ARBA00022679"/>
    </source>
</evidence>
<feature type="domain" description="N-acetyltransferase" evidence="3">
    <location>
        <begin position="615"/>
        <end position="764"/>
    </location>
</feature>
<dbReference type="Proteomes" id="UP000297966">
    <property type="component" value="Unassembled WGS sequence"/>
</dbReference>
<dbReference type="InterPro" id="IPR016181">
    <property type="entry name" value="Acyl_CoA_acyltransferase"/>
</dbReference>
<gene>
    <name evidence="4" type="ORF">E4K65_42600</name>
</gene>
<dbReference type="PROSITE" id="PS51186">
    <property type="entry name" value="GNAT"/>
    <property type="match status" value="2"/>
</dbReference>
<evidence type="ECO:0000313" key="5">
    <source>
        <dbReference type="Proteomes" id="UP000297966"/>
    </source>
</evidence>
<proteinExistence type="predicted"/>
<dbReference type="AlphaFoldDB" id="A0A4Y9L5L7"/>
<dbReference type="PANTHER" id="PTHR43877:SF1">
    <property type="entry name" value="ACETYLTRANSFERASE"/>
    <property type="match status" value="1"/>
</dbReference>
<dbReference type="OrthoDB" id="9799681at2"/>
<dbReference type="InterPro" id="IPR050832">
    <property type="entry name" value="Bact_Acetyltransf"/>
</dbReference>